<dbReference type="InterPro" id="IPR000835">
    <property type="entry name" value="HTH_MarR-typ"/>
</dbReference>
<dbReference type="InterPro" id="IPR036388">
    <property type="entry name" value="WH-like_DNA-bd_sf"/>
</dbReference>
<feature type="domain" description="HTH marR-type" evidence="1">
    <location>
        <begin position="1"/>
        <end position="140"/>
    </location>
</feature>
<evidence type="ECO:0000313" key="2">
    <source>
        <dbReference type="EMBL" id="RBP73687.1"/>
    </source>
</evidence>
<organism evidence="2 3">
    <name type="scientific">Brevibacterium celere</name>
    <dbReference type="NCBI Taxonomy" id="225845"/>
    <lineage>
        <taxon>Bacteria</taxon>
        <taxon>Bacillati</taxon>
        <taxon>Actinomycetota</taxon>
        <taxon>Actinomycetes</taxon>
        <taxon>Micrococcales</taxon>
        <taxon>Brevibacteriaceae</taxon>
        <taxon>Brevibacterium</taxon>
    </lineage>
</organism>
<dbReference type="GO" id="GO:0003700">
    <property type="term" value="F:DNA-binding transcription factor activity"/>
    <property type="evidence" value="ECO:0007669"/>
    <property type="project" value="InterPro"/>
</dbReference>
<protein>
    <submittedName>
        <fullName evidence="2">DNA-binding MarR family transcriptional regulator</fullName>
    </submittedName>
</protein>
<name>A0A366ILT3_9MICO</name>
<dbReference type="InterPro" id="IPR036390">
    <property type="entry name" value="WH_DNA-bd_sf"/>
</dbReference>
<keyword evidence="2" id="KW-0238">DNA-binding</keyword>
<dbReference type="RefSeq" id="WP_113903069.1">
    <property type="nucleotide sequence ID" value="NZ_QNSB01000002.1"/>
</dbReference>
<gene>
    <name evidence="2" type="ORF">DFO65_102215</name>
</gene>
<proteinExistence type="predicted"/>
<dbReference type="SUPFAM" id="SSF46785">
    <property type="entry name" value="Winged helix' DNA-binding domain"/>
    <property type="match status" value="1"/>
</dbReference>
<dbReference type="GO" id="GO:0003677">
    <property type="term" value="F:DNA binding"/>
    <property type="evidence" value="ECO:0007669"/>
    <property type="project" value="UniProtKB-KW"/>
</dbReference>
<dbReference type="GO" id="GO:0006950">
    <property type="term" value="P:response to stress"/>
    <property type="evidence" value="ECO:0007669"/>
    <property type="project" value="TreeGrafter"/>
</dbReference>
<dbReference type="InterPro" id="IPR039422">
    <property type="entry name" value="MarR/SlyA-like"/>
</dbReference>
<dbReference type="PROSITE" id="PS50995">
    <property type="entry name" value="HTH_MARR_2"/>
    <property type="match status" value="1"/>
</dbReference>
<reference evidence="2 3" key="1">
    <citation type="submission" date="2018-06" db="EMBL/GenBank/DDBJ databases">
        <title>Freshwater and sediment microbial communities from various areas in North America, analyzing microbe dynamics in response to fracking.</title>
        <authorList>
            <person name="Lamendella R."/>
        </authorList>
    </citation>
    <scope>NUCLEOTIDE SEQUENCE [LARGE SCALE GENOMIC DNA]</scope>
    <source>
        <strain evidence="2 3">3b_TX</strain>
    </source>
</reference>
<dbReference type="Pfam" id="PF12802">
    <property type="entry name" value="MarR_2"/>
    <property type="match status" value="1"/>
</dbReference>
<accession>A0A366ILT3</accession>
<dbReference type="Proteomes" id="UP000253509">
    <property type="component" value="Unassembled WGS sequence"/>
</dbReference>
<evidence type="ECO:0000313" key="3">
    <source>
        <dbReference type="Proteomes" id="UP000253509"/>
    </source>
</evidence>
<dbReference type="AlphaFoldDB" id="A0A366ILT3"/>
<sequence>MTDSDPPLQDPSTTVRAYLASQILWGVHVASVHGLSISEYATLMVLQLAGTATPAELAETTRLSPAAVSRMITRLSDRGFVVRETDPDDRRRTIISISPDWVETAEDAARPHREANMAVMYSLTPAERAAVFGWMARATSASLSALDED</sequence>
<comment type="caution">
    <text evidence="2">The sequence shown here is derived from an EMBL/GenBank/DDBJ whole genome shotgun (WGS) entry which is preliminary data.</text>
</comment>
<dbReference type="EMBL" id="QNSB01000002">
    <property type="protein sequence ID" value="RBP73687.1"/>
    <property type="molecule type" value="Genomic_DNA"/>
</dbReference>
<dbReference type="Gene3D" id="1.10.10.10">
    <property type="entry name" value="Winged helix-like DNA-binding domain superfamily/Winged helix DNA-binding domain"/>
    <property type="match status" value="1"/>
</dbReference>
<dbReference type="PANTHER" id="PTHR33164">
    <property type="entry name" value="TRANSCRIPTIONAL REGULATOR, MARR FAMILY"/>
    <property type="match status" value="1"/>
</dbReference>
<keyword evidence="3" id="KW-1185">Reference proteome</keyword>
<dbReference type="PANTHER" id="PTHR33164:SF57">
    <property type="entry name" value="MARR-FAMILY TRANSCRIPTIONAL REGULATOR"/>
    <property type="match status" value="1"/>
</dbReference>
<evidence type="ECO:0000259" key="1">
    <source>
        <dbReference type="PROSITE" id="PS50995"/>
    </source>
</evidence>
<dbReference type="SMART" id="SM00347">
    <property type="entry name" value="HTH_MARR"/>
    <property type="match status" value="1"/>
</dbReference>